<accession>M2QSU0</accession>
<protein>
    <recommendedName>
        <fullName evidence="7">DNA 3'-5' helicase</fullName>
        <ecNumber evidence="7">5.6.2.4</ecNumber>
    </recommendedName>
</protein>
<feature type="domain" description="Helicase ATP-binding" evidence="9">
    <location>
        <begin position="58"/>
        <end position="206"/>
    </location>
</feature>
<evidence type="ECO:0000256" key="4">
    <source>
        <dbReference type="ARBA" id="ARBA00023125"/>
    </source>
</evidence>
<dbReference type="PANTHER" id="PTHR13710">
    <property type="entry name" value="DNA HELICASE RECQ FAMILY MEMBER"/>
    <property type="match status" value="1"/>
</dbReference>
<dbReference type="Gene3D" id="3.40.50.300">
    <property type="entry name" value="P-loop containing nucleotide triphosphate hydrolases"/>
    <property type="match status" value="1"/>
</dbReference>
<evidence type="ECO:0000256" key="8">
    <source>
        <dbReference type="SAM" id="MobiDB-lite"/>
    </source>
</evidence>
<dbReference type="GO" id="GO:0009378">
    <property type="term" value="F:four-way junction helicase activity"/>
    <property type="evidence" value="ECO:0007669"/>
    <property type="project" value="TreeGrafter"/>
</dbReference>
<evidence type="ECO:0000256" key="2">
    <source>
        <dbReference type="ARBA" id="ARBA00022741"/>
    </source>
</evidence>
<dbReference type="InterPro" id="IPR014001">
    <property type="entry name" value="Helicase_ATP-bd"/>
</dbReference>
<dbReference type="InterPro" id="IPR001650">
    <property type="entry name" value="Helicase_C-like"/>
</dbReference>
<comment type="similarity">
    <text evidence="1">Belongs to the helicase family. RecQ subfamily.</text>
</comment>
<dbReference type="PROSITE" id="PS51194">
    <property type="entry name" value="HELICASE_CTER"/>
    <property type="match status" value="1"/>
</dbReference>
<dbReference type="Pfam" id="PF00270">
    <property type="entry name" value="DEAD"/>
    <property type="match status" value="1"/>
</dbReference>
<dbReference type="InterPro" id="IPR027417">
    <property type="entry name" value="P-loop_NTPase"/>
</dbReference>
<dbReference type="GO" id="GO:0000724">
    <property type="term" value="P:double-strand break repair via homologous recombination"/>
    <property type="evidence" value="ECO:0007669"/>
    <property type="project" value="TreeGrafter"/>
</dbReference>
<keyword evidence="2" id="KW-0547">Nucleotide-binding</keyword>
<gene>
    <name evidence="11" type="ORF">CERSUDRAFT_75403</name>
</gene>
<evidence type="ECO:0000256" key="1">
    <source>
        <dbReference type="ARBA" id="ARBA00005446"/>
    </source>
</evidence>
<dbReference type="GO" id="GO:0005694">
    <property type="term" value="C:chromosome"/>
    <property type="evidence" value="ECO:0007669"/>
    <property type="project" value="TreeGrafter"/>
</dbReference>
<dbReference type="GO" id="GO:0003677">
    <property type="term" value="F:DNA binding"/>
    <property type="evidence" value="ECO:0007669"/>
    <property type="project" value="UniProtKB-KW"/>
</dbReference>
<evidence type="ECO:0000313" key="11">
    <source>
        <dbReference type="EMBL" id="EMD35105.1"/>
    </source>
</evidence>
<dbReference type="GO" id="GO:0043138">
    <property type="term" value="F:3'-5' DNA helicase activity"/>
    <property type="evidence" value="ECO:0007669"/>
    <property type="project" value="UniProtKB-EC"/>
</dbReference>
<dbReference type="HOGENOM" id="CLU_529952_0_0_1"/>
<dbReference type="Proteomes" id="UP000016930">
    <property type="component" value="Unassembled WGS sequence"/>
</dbReference>
<evidence type="ECO:0000259" key="10">
    <source>
        <dbReference type="PROSITE" id="PS51194"/>
    </source>
</evidence>
<name>M2QSU0_CERS8</name>
<dbReference type="EC" id="5.6.2.4" evidence="7"/>
<dbReference type="EMBL" id="KB445801">
    <property type="protein sequence ID" value="EMD35105.1"/>
    <property type="molecule type" value="Genomic_DNA"/>
</dbReference>
<keyword evidence="4" id="KW-0238">DNA-binding</keyword>
<evidence type="ECO:0000256" key="3">
    <source>
        <dbReference type="ARBA" id="ARBA00022840"/>
    </source>
</evidence>
<dbReference type="STRING" id="914234.M2QSU0"/>
<dbReference type="GO" id="GO:0005737">
    <property type="term" value="C:cytoplasm"/>
    <property type="evidence" value="ECO:0007669"/>
    <property type="project" value="TreeGrafter"/>
</dbReference>
<dbReference type="InterPro" id="IPR011545">
    <property type="entry name" value="DEAD/DEAH_box_helicase_dom"/>
</dbReference>
<keyword evidence="5" id="KW-0413">Isomerase</keyword>
<evidence type="ECO:0000259" key="9">
    <source>
        <dbReference type="PROSITE" id="PS51192"/>
    </source>
</evidence>
<evidence type="ECO:0000313" key="12">
    <source>
        <dbReference type="Proteomes" id="UP000016930"/>
    </source>
</evidence>
<dbReference type="AlphaFoldDB" id="M2QSU0"/>
<comment type="catalytic activity">
    <reaction evidence="6">
        <text>Couples ATP hydrolysis with the unwinding of duplex DNA by translocating in the 3'-5' direction.</text>
        <dbReference type="EC" id="5.6.2.4"/>
    </reaction>
</comment>
<reference evidence="11 12" key="1">
    <citation type="journal article" date="2012" name="Proc. Natl. Acad. Sci. U.S.A.">
        <title>Comparative genomics of Ceriporiopsis subvermispora and Phanerochaete chrysosporium provide insight into selective ligninolysis.</title>
        <authorList>
            <person name="Fernandez-Fueyo E."/>
            <person name="Ruiz-Duenas F.J."/>
            <person name="Ferreira P."/>
            <person name="Floudas D."/>
            <person name="Hibbett D.S."/>
            <person name="Canessa P."/>
            <person name="Larrondo L.F."/>
            <person name="James T.Y."/>
            <person name="Seelenfreund D."/>
            <person name="Lobos S."/>
            <person name="Polanco R."/>
            <person name="Tello M."/>
            <person name="Honda Y."/>
            <person name="Watanabe T."/>
            <person name="Watanabe T."/>
            <person name="Ryu J.S."/>
            <person name="Kubicek C.P."/>
            <person name="Schmoll M."/>
            <person name="Gaskell J."/>
            <person name="Hammel K.E."/>
            <person name="St John F.J."/>
            <person name="Vanden Wymelenberg A."/>
            <person name="Sabat G."/>
            <person name="Splinter BonDurant S."/>
            <person name="Syed K."/>
            <person name="Yadav J.S."/>
            <person name="Doddapaneni H."/>
            <person name="Subramanian V."/>
            <person name="Lavin J.L."/>
            <person name="Oguiza J.A."/>
            <person name="Perez G."/>
            <person name="Pisabarro A.G."/>
            <person name="Ramirez L."/>
            <person name="Santoyo F."/>
            <person name="Master E."/>
            <person name="Coutinho P.M."/>
            <person name="Henrissat B."/>
            <person name="Lombard V."/>
            <person name="Magnuson J.K."/>
            <person name="Kuees U."/>
            <person name="Hori C."/>
            <person name="Igarashi K."/>
            <person name="Samejima M."/>
            <person name="Held B.W."/>
            <person name="Barry K.W."/>
            <person name="LaButti K.M."/>
            <person name="Lapidus A."/>
            <person name="Lindquist E.A."/>
            <person name="Lucas S.M."/>
            <person name="Riley R."/>
            <person name="Salamov A.A."/>
            <person name="Hoffmeister D."/>
            <person name="Schwenk D."/>
            <person name="Hadar Y."/>
            <person name="Yarden O."/>
            <person name="de Vries R.P."/>
            <person name="Wiebenga A."/>
            <person name="Stenlid J."/>
            <person name="Eastwood D."/>
            <person name="Grigoriev I.V."/>
            <person name="Berka R.M."/>
            <person name="Blanchette R.A."/>
            <person name="Kersten P."/>
            <person name="Martinez A.T."/>
            <person name="Vicuna R."/>
            <person name="Cullen D."/>
        </authorList>
    </citation>
    <scope>NUCLEOTIDE SEQUENCE [LARGE SCALE GENOMIC DNA]</scope>
    <source>
        <strain evidence="11 12">B</strain>
    </source>
</reference>
<dbReference type="GO" id="GO:0005524">
    <property type="term" value="F:ATP binding"/>
    <property type="evidence" value="ECO:0007669"/>
    <property type="project" value="UniProtKB-KW"/>
</dbReference>
<feature type="domain" description="Helicase C-terminal" evidence="10">
    <location>
        <begin position="189"/>
        <end position="340"/>
    </location>
</feature>
<feature type="region of interest" description="Disordered" evidence="8">
    <location>
        <begin position="421"/>
        <end position="445"/>
    </location>
</feature>
<dbReference type="OrthoDB" id="10261556at2759"/>
<dbReference type="PROSITE" id="PS51192">
    <property type="entry name" value="HELICASE_ATP_BIND_1"/>
    <property type="match status" value="1"/>
</dbReference>
<evidence type="ECO:0000256" key="7">
    <source>
        <dbReference type="ARBA" id="ARBA00034808"/>
    </source>
</evidence>
<keyword evidence="12" id="KW-1185">Reference proteome</keyword>
<dbReference type="SUPFAM" id="SSF52540">
    <property type="entry name" value="P-loop containing nucleoside triphosphate hydrolases"/>
    <property type="match status" value="1"/>
</dbReference>
<dbReference type="PANTHER" id="PTHR13710:SF105">
    <property type="entry name" value="ATP-DEPENDENT DNA HELICASE Q1"/>
    <property type="match status" value="1"/>
</dbReference>
<organism evidence="11 12">
    <name type="scientific">Ceriporiopsis subvermispora (strain B)</name>
    <name type="common">White-rot fungus</name>
    <name type="synonym">Gelatoporia subvermispora</name>
    <dbReference type="NCBI Taxonomy" id="914234"/>
    <lineage>
        <taxon>Eukaryota</taxon>
        <taxon>Fungi</taxon>
        <taxon>Dikarya</taxon>
        <taxon>Basidiomycota</taxon>
        <taxon>Agaricomycotina</taxon>
        <taxon>Agaricomycetes</taxon>
        <taxon>Polyporales</taxon>
        <taxon>Gelatoporiaceae</taxon>
        <taxon>Gelatoporia</taxon>
    </lineage>
</organism>
<evidence type="ECO:0000256" key="6">
    <source>
        <dbReference type="ARBA" id="ARBA00034617"/>
    </source>
</evidence>
<proteinExistence type="inferred from homology"/>
<dbReference type="SMART" id="SM00487">
    <property type="entry name" value="DEXDc"/>
    <property type="match status" value="1"/>
</dbReference>
<evidence type="ECO:0000256" key="5">
    <source>
        <dbReference type="ARBA" id="ARBA00023235"/>
    </source>
</evidence>
<keyword evidence="3" id="KW-0067">ATP-binding</keyword>
<sequence>MGLTRSHPFHSHMWKPRLEHAAHTCPIISQEELERLACCMCLAYGWGSNPRPFQMDSIKAQLEGSDAIIQAATGSGKTAIAAGPHLWDGVQGRITIMVCPLLALEEEMVNTVRDEFGISAVALNSINGACSPHVVSRILSGQYQVVLVSPEMLQSRTFINRFLCNSQFTHHVFSVIVDEAHCVSHWGANFCKKLVNILRTAIVTSTSSFPNTSKMLEMYLKSLASAGLIRPFNAALSQDYRQEAMAAFRRNPEPGLEKPVIRILVCTDAAGMGCNVPDVDLVVRWKIPVTLSNWIYISPLAVQLPIDTDAPDEGLLAFVQITLCRRQVWRTVFESQEEVQCALEAWCDKVWNNQHGHSHYDSTAILDNSTIDLLSSIGAVSREVCANLLQDSWIWWNQYSEQLLGLLKSLQHRFISRENTKGKRRATGAVASQSKADLAPMTKHIRGENTDRAASYASGSRQPQFVPWVPPIAPPASPFGHIASPAYAVNIGHLPAWVYEPVHAPPNTPFVNDI</sequence>